<dbReference type="Proteomes" id="UP000199614">
    <property type="component" value="Unassembled WGS sequence"/>
</dbReference>
<keyword evidence="2 5" id="KW-0812">Transmembrane</keyword>
<feature type="domain" description="ABC-2 type transporter transmembrane" evidence="6">
    <location>
        <begin position="255"/>
        <end position="440"/>
    </location>
</feature>
<sequence length="461" mass="47118">MHSGAGELASGLGTLRDATTQLPQQSRELADGARQVADGNAQVAAAGDRVAQTSAELAAQLDAADGTIAAGLRERGFTDEQVQAALAVLSEAKQPLEQGTTRVQEVSSQLDRLGSGADRVADGAERLAASAPQLSTGIASAADGAGTLRDGASELSGGVRKLSDGADALSTGATTLQAGADRLAEGERTAVDGTDRLADGAHRLDSGTAELAGGAGQLRDGLADGLGQIPNPSPDVRDATARTIGDPVATRDVAHSQADTYGAGLAPFFMALATWIGGYVLFLLLQPLSRRAIAAGQSPLRVALGGWLPAGLLGMLQVAGMYAIVVFGLGITPVHPVATFGFLCLVSLTFTAIVHALNAWLGSVGQFLGLVLMVLQLVSAGGTFPWQTIPDPLYPVHHVLPMGYAVDALRHLLYGGELTGVVGTAVPVLVAWFVAALAVATLSARKQRVWTPSTVKPELVL</sequence>
<reference evidence="7 8" key="1">
    <citation type="submission" date="2016-10" db="EMBL/GenBank/DDBJ databases">
        <authorList>
            <person name="de Groot N.N."/>
        </authorList>
    </citation>
    <scope>NUCLEOTIDE SEQUENCE [LARGE SCALE GENOMIC DNA]</scope>
    <source>
        <strain evidence="7 8">CGMCC 4.1877</strain>
    </source>
</reference>
<accession>A0A1I4Z2M4</accession>
<evidence type="ECO:0000256" key="1">
    <source>
        <dbReference type="ARBA" id="ARBA00004141"/>
    </source>
</evidence>
<feature type="transmembrane region" description="Helical" evidence="5">
    <location>
        <begin position="418"/>
        <end position="440"/>
    </location>
</feature>
<feature type="transmembrane region" description="Helical" evidence="5">
    <location>
        <begin position="265"/>
        <end position="285"/>
    </location>
</feature>
<protein>
    <submittedName>
        <fullName evidence="7">Putative membrane protein</fullName>
    </submittedName>
</protein>
<evidence type="ECO:0000259" key="6">
    <source>
        <dbReference type="Pfam" id="PF12698"/>
    </source>
</evidence>
<feature type="transmembrane region" description="Helical" evidence="5">
    <location>
        <begin position="337"/>
        <end position="360"/>
    </location>
</feature>
<dbReference type="InterPro" id="IPR023908">
    <property type="entry name" value="xxxLxxG_rpt"/>
</dbReference>
<dbReference type="SUPFAM" id="SSF58104">
    <property type="entry name" value="Methyl-accepting chemotaxis protein (MCP) signaling domain"/>
    <property type="match status" value="1"/>
</dbReference>
<keyword evidence="8" id="KW-1185">Reference proteome</keyword>
<dbReference type="InterPro" id="IPR017501">
    <property type="entry name" value="Phage_infect_YhgE_C"/>
</dbReference>
<dbReference type="NCBIfam" id="TIGR03062">
    <property type="entry name" value="pip_yhgE_Cterm"/>
    <property type="match status" value="1"/>
</dbReference>
<dbReference type="EMBL" id="FOUY01000014">
    <property type="protein sequence ID" value="SFN44219.1"/>
    <property type="molecule type" value="Genomic_DNA"/>
</dbReference>
<dbReference type="InterPro" id="IPR051328">
    <property type="entry name" value="T7SS_ABC-Transporter"/>
</dbReference>
<gene>
    <name evidence="7" type="ORF">SAMN05216207_101470</name>
</gene>
<keyword evidence="3 5" id="KW-1133">Transmembrane helix</keyword>
<dbReference type="PANTHER" id="PTHR43077">
    <property type="entry name" value="TRANSPORT PERMEASE YVFS-RELATED"/>
    <property type="match status" value="1"/>
</dbReference>
<proteinExistence type="predicted"/>
<dbReference type="AlphaFoldDB" id="A0A1I4Z2M4"/>
<dbReference type="Gene3D" id="1.10.287.950">
    <property type="entry name" value="Methyl-accepting chemotaxis protein"/>
    <property type="match status" value="1"/>
</dbReference>
<keyword evidence="4 5" id="KW-0472">Membrane</keyword>
<dbReference type="NCBIfam" id="TIGR03057">
    <property type="entry name" value="xxxLxxG_by_4"/>
    <property type="match status" value="5"/>
</dbReference>
<dbReference type="Pfam" id="PF12698">
    <property type="entry name" value="ABC2_membrane_3"/>
    <property type="match status" value="1"/>
</dbReference>
<evidence type="ECO:0000256" key="3">
    <source>
        <dbReference type="ARBA" id="ARBA00022989"/>
    </source>
</evidence>
<dbReference type="GO" id="GO:0140359">
    <property type="term" value="F:ABC-type transporter activity"/>
    <property type="evidence" value="ECO:0007669"/>
    <property type="project" value="InterPro"/>
</dbReference>
<evidence type="ECO:0000313" key="7">
    <source>
        <dbReference type="EMBL" id="SFN44219.1"/>
    </source>
</evidence>
<feature type="transmembrane region" description="Helical" evidence="5">
    <location>
        <begin position="306"/>
        <end position="331"/>
    </location>
</feature>
<dbReference type="GO" id="GO:0016020">
    <property type="term" value="C:membrane"/>
    <property type="evidence" value="ECO:0007669"/>
    <property type="project" value="UniProtKB-SubCell"/>
</dbReference>
<feature type="transmembrane region" description="Helical" evidence="5">
    <location>
        <begin position="367"/>
        <end position="386"/>
    </location>
</feature>
<evidence type="ECO:0000256" key="5">
    <source>
        <dbReference type="SAM" id="Phobius"/>
    </source>
</evidence>
<comment type="subcellular location">
    <subcellularLocation>
        <location evidence="1">Membrane</location>
        <topology evidence="1">Multi-pass membrane protein</topology>
    </subcellularLocation>
</comment>
<evidence type="ECO:0000256" key="2">
    <source>
        <dbReference type="ARBA" id="ARBA00022692"/>
    </source>
</evidence>
<name>A0A1I4Z2M4_PSUAM</name>
<organism evidence="7 8">
    <name type="scientific">Pseudonocardia ammonioxydans</name>
    <dbReference type="NCBI Taxonomy" id="260086"/>
    <lineage>
        <taxon>Bacteria</taxon>
        <taxon>Bacillati</taxon>
        <taxon>Actinomycetota</taxon>
        <taxon>Actinomycetes</taxon>
        <taxon>Pseudonocardiales</taxon>
        <taxon>Pseudonocardiaceae</taxon>
        <taxon>Pseudonocardia</taxon>
    </lineage>
</organism>
<dbReference type="InterPro" id="IPR013525">
    <property type="entry name" value="ABC2_TM"/>
</dbReference>
<evidence type="ECO:0000313" key="8">
    <source>
        <dbReference type="Proteomes" id="UP000199614"/>
    </source>
</evidence>
<dbReference type="PANTHER" id="PTHR43077:SF10">
    <property type="entry name" value="TRANSPORT PERMEASE PROTEIN"/>
    <property type="match status" value="1"/>
</dbReference>
<dbReference type="STRING" id="260086.SAMN05216207_101470"/>
<evidence type="ECO:0000256" key="4">
    <source>
        <dbReference type="ARBA" id="ARBA00023136"/>
    </source>
</evidence>